<gene>
    <name evidence="2" type="ORF">C0Q70_01681</name>
</gene>
<dbReference type="Proteomes" id="UP000245119">
    <property type="component" value="Linkage Group LG1"/>
</dbReference>
<feature type="chain" id="PRO_5015694284" evidence="1">
    <location>
        <begin position="23"/>
        <end position="124"/>
    </location>
</feature>
<protein>
    <submittedName>
        <fullName evidence="2">Uncharacterized protein</fullName>
    </submittedName>
</protein>
<proteinExistence type="predicted"/>
<organism evidence="2 3">
    <name type="scientific">Pomacea canaliculata</name>
    <name type="common">Golden apple snail</name>
    <dbReference type="NCBI Taxonomy" id="400727"/>
    <lineage>
        <taxon>Eukaryota</taxon>
        <taxon>Metazoa</taxon>
        <taxon>Spiralia</taxon>
        <taxon>Lophotrochozoa</taxon>
        <taxon>Mollusca</taxon>
        <taxon>Gastropoda</taxon>
        <taxon>Caenogastropoda</taxon>
        <taxon>Architaenioglossa</taxon>
        <taxon>Ampullarioidea</taxon>
        <taxon>Ampullariidae</taxon>
        <taxon>Pomacea</taxon>
    </lineage>
</organism>
<comment type="caution">
    <text evidence="2">The sequence shown here is derived from an EMBL/GenBank/DDBJ whole genome shotgun (WGS) entry which is preliminary data.</text>
</comment>
<sequence length="124" mass="12898">MDAKKSVLLLVFVLGVTDYVGSQTNICMSTCLNNFQSILSGGSSQATACAIAQSYISCLESSCHTDSSQYVSHINLGLTQQGFTTCGGSSDAEPEPEADALSNSSTVSCSVLQVIAVLMIAFLL</sequence>
<dbReference type="AlphaFoldDB" id="A0A2T7Q055"/>
<dbReference type="EMBL" id="PZQS01000001">
    <property type="protein sequence ID" value="PVD39053.1"/>
    <property type="molecule type" value="Genomic_DNA"/>
</dbReference>
<evidence type="ECO:0000313" key="3">
    <source>
        <dbReference type="Proteomes" id="UP000245119"/>
    </source>
</evidence>
<accession>A0A2T7Q055</accession>
<keyword evidence="1" id="KW-0732">Signal</keyword>
<name>A0A2T7Q055_POMCA</name>
<feature type="signal peptide" evidence="1">
    <location>
        <begin position="1"/>
        <end position="22"/>
    </location>
</feature>
<evidence type="ECO:0000313" key="2">
    <source>
        <dbReference type="EMBL" id="PVD39053.1"/>
    </source>
</evidence>
<reference evidence="2 3" key="1">
    <citation type="submission" date="2018-04" db="EMBL/GenBank/DDBJ databases">
        <title>The genome of golden apple snail Pomacea canaliculata provides insight into stress tolerance and invasive adaptation.</title>
        <authorList>
            <person name="Liu C."/>
            <person name="Liu B."/>
            <person name="Ren Y."/>
            <person name="Zhang Y."/>
            <person name="Wang H."/>
            <person name="Li S."/>
            <person name="Jiang F."/>
            <person name="Yin L."/>
            <person name="Zhang G."/>
            <person name="Qian W."/>
            <person name="Fan W."/>
        </authorList>
    </citation>
    <scope>NUCLEOTIDE SEQUENCE [LARGE SCALE GENOMIC DNA]</scope>
    <source>
        <strain evidence="2">SZHN2017</strain>
        <tissue evidence="2">Muscle</tissue>
    </source>
</reference>
<keyword evidence="3" id="KW-1185">Reference proteome</keyword>
<evidence type="ECO:0000256" key="1">
    <source>
        <dbReference type="SAM" id="SignalP"/>
    </source>
</evidence>